<dbReference type="InterPro" id="IPR036259">
    <property type="entry name" value="MFS_trans_sf"/>
</dbReference>
<evidence type="ECO:0000313" key="10">
    <source>
        <dbReference type="EMBL" id="NME28304.1"/>
    </source>
</evidence>
<feature type="transmembrane region" description="Helical" evidence="8">
    <location>
        <begin position="136"/>
        <end position="155"/>
    </location>
</feature>
<dbReference type="PANTHER" id="PTHR23502:SF132">
    <property type="entry name" value="POLYAMINE TRANSPORTER 2-RELATED"/>
    <property type="match status" value="1"/>
</dbReference>
<feature type="transmembrane region" description="Helical" evidence="8">
    <location>
        <begin position="308"/>
        <end position="330"/>
    </location>
</feature>
<feature type="transmembrane region" description="Helical" evidence="8">
    <location>
        <begin position="284"/>
        <end position="302"/>
    </location>
</feature>
<dbReference type="GO" id="GO:0005886">
    <property type="term" value="C:plasma membrane"/>
    <property type="evidence" value="ECO:0007669"/>
    <property type="project" value="UniProtKB-SubCell"/>
</dbReference>
<feature type="transmembrane region" description="Helical" evidence="8">
    <location>
        <begin position="342"/>
        <end position="364"/>
    </location>
</feature>
<sequence>MSEQRQHLMIGLTVFLGMLAAIAPLSTDMYLPGLPAMMADFGVVPSMIQLTLTASMAGMAAGQIIAGPVSDDAGRRKPLFLGMAVFSLSSVACIFSPTIWLLLVSRFIQGFAGGAGIVIARAIARDVCRGTALTRLFSMLMLVNGIAPILAPVIGGQILRFSSWRGIFWLLVIIGLALAVCALFMPETLPIRKRIHGGPLAGVRSFGKLFRDTYFMGHCVMQCFAFAAFFGYISASSFVFQNIYDVTPQTFSLIFGINGIGLMISGGLTGRLAGRIPDWKMLRFVLLVAAVGSMALLTGFFLHWSVYAILVILFFTVATLASLSTSSFSMAMQAQGKNAGSAAAPIGFFSMISGAVMAPVVGIAGSYTAIPMGIVMVIGEAGALVSFYLFIYPSHKNRRDTKDVIQ</sequence>
<keyword evidence="6 8" id="KW-1133">Transmembrane helix</keyword>
<dbReference type="GO" id="GO:1990961">
    <property type="term" value="P:xenobiotic detoxification by transmembrane export across the plasma membrane"/>
    <property type="evidence" value="ECO:0007669"/>
    <property type="project" value="InterPro"/>
</dbReference>
<evidence type="ECO:0000256" key="1">
    <source>
        <dbReference type="ARBA" id="ARBA00004651"/>
    </source>
</evidence>
<evidence type="ECO:0000256" key="5">
    <source>
        <dbReference type="ARBA" id="ARBA00022692"/>
    </source>
</evidence>
<feature type="transmembrane region" description="Helical" evidence="8">
    <location>
        <begin position="253"/>
        <end position="272"/>
    </location>
</feature>
<evidence type="ECO:0000256" key="6">
    <source>
        <dbReference type="ARBA" id="ARBA00022989"/>
    </source>
</evidence>
<dbReference type="Gene3D" id="1.20.1720.10">
    <property type="entry name" value="Multidrug resistance protein D"/>
    <property type="match status" value="1"/>
</dbReference>
<feature type="transmembrane region" description="Helical" evidence="8">
    <location>
        <begin position="79"/>
        <end position="101"/>
    </location>
</feature>
<keyword evidence="4 8" id="KW-1003">Cell membrane</keyword>
<feature type="transmembrane region" description="Helical" evidence="8">
    <location>
        <begin position="7"/>
        <end position="27"/>
    </location>
</feature>
<dbReference type="RefSeq" id="WP_170087560.1">
    <property type="nucleotide sequence ID" value="NZ_JABAFG010000009.1"/>
</dbReference>
<dbReference type="PRINTS" id="PR01035">
    <property type="entry name" value="TCRTETA"/>
</dbReference>
<evidence type="ECO:0000256" key="3">
    <source>
        <dbReference type="ARBA" id="ARBA00022448"/>
    </source>
</evidence>
<evidence type="ECO:0000256" key="2">
    <source>
        <dbReference type="ARBA" id="ARBA00006236"/>
    </source>
</evidence>
<dbReference type="Proteomes" id="UP000591071">
    <property type="component" value="Unassembled WGS sequence"/>
</dbReference>
<dbReference type="AlphaFoldDB" id="A0A848BVM9"/>
<dbReference type="InterPro" id="IPR011701">
    <property type="entry name" value="MFS"/>
</dbReference>
<evidence type="ECO:0000256" key="8">
    <source>
        <dbReference type="RuleBase" id="RU365088"/>
    </source>
</evidence>
<feature type="domain" description="Major facilitator superfamily (MFS) profile" evidence="9">
    <location>
        <begin position="12"/>
        <end position="398"/>
    </location>
</feature>
<evidence type="ECO:0000256" key="4">
    <source>
        <dbReference type="ARBA" id="ARBA00022475"/>
    </source>
</evidence>
<comment type="subcellular location">
    <subcellularLocation>
        <location evidence="1 8">Cell membrane</location>
        <topology evidence="1 8">Multi-pass membrane protein</topology>
    </subcellularLocation>
</comment>
<protein>
    <recommendedName>
        <fullName evidence="8">Bcr/CflA family efflux transporter</fullName>
    </recommendedName>
</protein>
<dbReference type="NCBIfam" id="TIGR00710">
    <property type="entry name" value="efflux_Bcr_CflA"/>
    <property type="match status" value="1"/>
</dbReference>
<evidence type="ECO:0000259" key="9">
    <source>
        <dbReference type="PROSITE" id="PS50850"/>
    </source>
</evidence>
<feature type="transmembrane region" description="Helical" evidence="8">
    <location>
        <begin position="107"/>
        <end position="124"/>
    </location>
</feature>
<keyword evidence="7 8" id="KW-0472">Membrane</keyword>
<comment type="caution">
    <text evidence="10">The sequence shown here is derived from an EMBL/GenBank/DDBJ whole genome shotgun (WGS) entry which is preliminary data.</text>
</comment>
<dbReference type="PROSITE" id="PS50850">
    <property type="entry name" value="MFS"/>
    <property type="match status" value="1"/>
</dbReference>
<dbReference type="InterPro" id="IPR020846">
    <property type="entry name" value="MFS_dom"/>
</dbReference>
<proteinExistence type="inferred from homology"/>
<dbReference type="EMBL" id="JABAFG010000009">
    <property type="protein sequence ID" value="NME28304.1"/>
    <property type="molecule type" value="Genomic_DNA"/>
</dbReference>
<dbReference type="CDD" id="cd17320">
    <property type="entry name" value="MFS_MdfA_MDR_like"/>
    <property type="match status" value="1"/>
</dbReference>
<feature type="transmembrane region" description="Helical" evidence="8">
    <location>
        <begin position="214"/>
        <end position="233"/>
    </location>
</feature>
<accession>A0A848BVM9</accession>
<organism evidence="10 11">
    <name type="scientific">Megasphaera hexanoica</name>
    <dbReference type="NCBI Taxonomy" id="1675036"/>
    <lineage>
        <taxon>Bacteria</taxon>
        <taxon>Bacillati</taxon>
        <taxon>Bacillota</taxon>
        <taxon>Negativicutes</taxon>
        <taxon>Veillonellales</taxon>
        <taxon>Veillonellaceae</taxon>
        <taxon>Megasphaera</taxon>
    </lineage>
</organism>
<dbReference type="FunFam" id="1.20.1720.10:FF:000005">
    <property type="entry name" value="Bcr/CflA family efflux transporter"/>
    <property type="match status" value="1"/>
</dbReference>
<feature type="transmembrane region" description="Helical" evidence="8">
    <location>
        <begin position="167"/>
        <end position="185"/>
    </location>
</feature>
<name>A0A848BVM9_9FIRM</name>
<comment type="similarity">
    <text evidence="2 8">Belongs to the major facilitator superfamily. Bcr/CmlA family.</text>
</comment>
<dbReference type="GO" id="GO:0042910">
    <property type="term" value="F:xenobiotic transmembrane transporter activity"/>
    <property type="evidence" value="ECO:0007669"/>
    <property type="project" value="InterPro"/>
</dbReference>
<dbReference type="InterPro" id="IPR004812">
    <property type="entry name" value="Efflux_drug-R_Bcr/CmlA"/>
</dbReference>
<feature type="transmembrane region" description="Helical" evidence="8">
    <location>
        <begin position="47"/>
        <end position="67"/>
    </location>
</feature>
<keyword evidence="3 8" id="KW-0813">Transport</keyword>
<dbReference type="PANTHER" id="PTHR23502">
    <property type="entry name" value="MAJOR FACILITATOR SUPERFAMILY"/>
    <property type="match status" value="1"/>
</dbReference>
<reference evidence="10 11" key="1">
    <citation type="submission" date="2020-04" db="EMBL/GenBank/DDBJ databases">
        <authorList>
            <person name="Hitch T.C.A."/>
            <person name="Wylensek D."/>
            <person name="Clavel T."/>
        </authorList>
    </citation>
    <scope>NUCLEOTIDE SEQUENCE [LARGE SCALE GENOMIC DNA]</scope>
    <source>
        <strain evidence="10 11">Oil-RF-744-FAT-WT-6-1</strain>
    </source>
</reference>
<evidence type="ECO:0000256" key="7">
    <source>
        <dbReference type="ARBA" id="ARBA00023136"/>
    </source>
</evidence>
<dbReference type="SUPFAM" id="SSF103473">
    <property type="entry name" value="MFS general substrate transporter"/>
    <property type="match status" value="1"/>
</dbReference>
<dbReference type="Pfam" id="PF07690">
    <property type="entry name" value="MFS_1"/>
    <property type="match status" value="1"/>
</dbReference>
<feature type="transmembrane region" description="Helical" evidence="8">
    <location>
        <begin position="370"/>
        <end position="392"/>
    </location>
</feature>
<dbReference type="InterPro" id="IPR001958">
    <property type="entry name" value="Tet-R_TetA/multi-R_MdtG-like"/>
</dbReference>
<keyword evidence="5 8" id="KW-0812">Transmembrane</keyword>
<evidence type="ECO:0000313" key="11">
    <source>
        <dbReference type="Proteomes" id="UP000591071"/>
    </source>
</evidence>
<gene>
    <name evidence="10" type="ORF">HF872_06670</name>
</gene>